<feature type="region of interest" description="Disordered" evidence="14">
    <location>
        <begin position="290"/>
        <end position="484"/>
    </location>
</feature>
<evidence type="ECO:0000256" key="4">
    <source>
        <dbReference type="ARBA" id="ARBA00022475"/>
    </source>
</evidence>
<evidence type="ECO:0000256" key="2">
    <source>
        <dbReference type="ARBA" id="ARBA00004236"/>
    </source>
</evidence>
<comment type="subcellular location">
    <subcellularLocation>
        <location evidence="2">Cell membrane</location>
    </subcellularLocation>
</comment>
<reference evidence="17" key="1">
    <citation type="submission" date="2023-08" db="EMBL/GenBank/DDBJ databases">
        <title>Reference Genome Resource for the Citrus Pathogen Phytophthora citrophthora.</title>
        <authorList>
            <person name="Moller H."/>
            <person name="Coetzee B."/>
            <person name="Rose L.J."/>
            <person name="Van Niekerk J.M."/>
        </authorList>
    </citation>
    <scope>NUCLEOTIDE SEQUENCE</scope>
    <source>
        <strain evidence="17">STE-U-9442</strain>
    </source>
</reference>
<evidence type="ECO:0000256" key="1">
    <source>
        <dbReference type="ARBA" id="ARBA00000382"/>
    </source>
</evidence>
<evidence type="ECO:0000256" key="11">
    <source>
        <dbReference type="ARBA" id="ARBA00037649"/>
    </source>
</evidence>
<evidence type="ECO:0000256" key="12">
    <source>
        <dbReference type="ARBA" id="ARBA00042373"/>
    </source>
</evidence>
<dbReference type="InterPro" id="IPR050732">
    <property type="entry name" value="Beta-glucan_modifiers"/>
</dbReference>
<evidence type="ECO:0000256" key="10">
    <source>
        <dbReference type="ARBA" id="ARBA00023326"/>
    </source>
</evidence>
<keyword evidence="18" id="KW-1185">Reference proteome</keyword>
<sequence length="540" mass="56727">MKFFAPLVVGVIAFVSSEVDANGVCYDPNHGTGMDASSVQADMKTIADHGFDSVRTFISKFGNTEMGPIIAAAGLKAMLGVPYPQSDYQEQMAAAIKAAQAGGVYAIMVGNENLAGASSVPGDMISIIQQIKSQVPEGVLVGSVQRNTEVINHNTVAGWSDLVDKCDLIGMNAHPYFTPGTTADTAIEVLKNQWQTAVGTLGDKLILTETGWPSSGTLMGNYGSVDGAEKYYNAYQQWSSSLSEKFYFQMFDTPYRSEDYEQTFGVVTSNAQDKFSFSAQVSVSVGGNSNQVSVSIGGNSNQDQQQQNNQNQQQQNGSNQDQQQQQSTEAPTQAPTQAPTEAPTQAPTEAPTQAPTEAPTQAPTEAPTQAPTEVPTQAPTEAPTQPPATEVPATEAPTAAPTPEATPVPVETPAIHQSSGSADSNSTSSGSVQQEEPKKSGKTGVQQSEETTQQTTQDAATITGTNAQPQQQDNVQKVNTQSSGTGASTTVVFAIAGAACAAMVAFGFIYQARKRAAQLETAEGKHDGFSVTPMNNHCAL</sequence>
<evidence type="ECO:0000256" key="3">
    <source>
        <dbReference type="ARBA" id="ARBA00012780"/>
    </source>
</evidence>
<feature type="signal peptide" evidence="16">
    <location>
        <begin position="1"/>
        <end position="21"/>
    </location>
</feature>
<dbReference type="Gene3D" id="3.20.20.80">
    <property type="entry name" value="Glycosidases"/>
    <property type="match status" value="1"/>
</dbReference>
<dbReference type="EC" id="3.2.1.39" evidence="3"/>
<keyword evidence="5" id="KW-0378">Hydrolase</keyword>
<comment type="caution">
    <text evidence="17">The sequence shown here is derived from an EMBL/GenBank/DDBJ whole genome shotgun (WGS) entry which is preliminary data.</text>
</comment>
<keyword evidence="9" id="KW-0961">Cell wall biogenesis/degradation</keyword>
<feature type="compositionally biased region" description="Polar residues" evidence="14">
    <location>
        <begin position="466"/>
        <end position="484"/>
    </location>
</feature>
<dbReference type="EMBL" id="JASMQC010000041">
    <property type="protein sequence ID" value="KAK1930089.1"/>
    <property type="molecule type" value="Genomic_DNA"/>
</dbReference>
<evidence type="ECO:0000256" key="5">
    <source>
        <dbReference type="ARBA" id="ARBA00022801"/>
    </source>
</evidence>
<dbReference type="GO" id="GO:0005886">
    <property type="term" value="C:plasma membrane"/>
    <property type="evidence" value="ECO:0007669"/>
    <property type="project" value="UniProtKB-SubCell"/>
</dbReference>
<name>A0AAD9G127_9STRA</name>
<evidence type="ECO:0000256" key="6">
    <source>
        <dbReference type="ARBA" id="ARBA00023136"/>
    </source>
</evidence>
<dbReference type="PANTHER" id="PTHR16631:SF17">
    <property type="entry name" value="GLUCAN ENDO-1,3-BETA-GLUCOSIDASE BTGC"/>
    <property type="match status" value="1"/>
</dbReference>
<evidence type="ECO:0000256" key="16">
    <source>
        <dbReference type="SAM" id="SignalP"/>
    </source>
</evidence>
<evidence type="ECO:0000256" key="9">
    <source>
        <dbReference type="ARBA" id="ARBA00023316"/>
    </source>
</evidence>
<keyword evidence="6 15" id="KW-0472">Membrane</keyword>
<dbReference type="GO" id="GO:0071555">
    <property type="term" value="P:cell wall organization"/>
    <property type="evidence" value="ECO:0007669"/>
    <property type="project" value="UniProtKB-KW"/>
</dbReference>
<comment type="catalytic activity">
    <reaction evidence="1">
        <text>Hydrolysis of (1-&gt;3)-beta-D-glucosidic linkages in (1-&gt;3)-beta-D-glucans.</text>
        <dbReference type="EC" id="3.2.1.39"/>
    </reaction>
</comment>
<dbReference type="GO" id="GO:0042973">
    <property type="term" value="F:glucan endo-1,3-beta-D-glucosidase activity"/>
    <property type="evidence" value="ECO:0007669"/>
    <property type="project" value="UniProtKB-EC"/>
</dbReference>
<protein>
    <recommendedName>
        <fullName evidence="3">glucan endo-1,3-beta-D-glucosidase</fullName>
        <ecNumber evidence="3">3.2.1.39</ecNumber>
    </recommendedName>
    <alternativeName>
        <fullName evidence="13">Endo-1,3-beta-glucanase btgC</fullName>
    </alternativeName>
    <alternativeName>
        <fullName evidence="12">Laminarinase btgC</fullName>
    </alternativeName>
</protein>
<feature type="transmembrane region" description="Helical" evidence="15">
    <location>
        <begin position="491"/>
        <end position="510"/>
    </location>
</feature>
<dbReference type="GO" id="GO:0000272">
    <property type="term" value="P:polysaccharide catabolic process"/>
    <property type="evidence" value="ECO:0007669"/>
    <property type="project" value="UniProtKB-KW"/>
</dbReference>
<keyword evidence="8" id="KW-0119">Carbohydrate metabolism</keyword>
<dbReference type="InterPro" id="IPR017853">
    <property type="entry name" value="GH"/>
</dbReference>
<keyword evidence="10" id="KW-0624">Polysaccharide degradation</keyword>
<dbReference type="SUPFAM" id="SSF51445">
    <property type="entry name" value="(Trans)glycosidases"/>
    <property type="match status" value="1"/>
</dbReference>
<keyword evidence="15" id="KW-0812">Transmembrane</keyword>
<evidence type="ECO:0000256" key="15">
    <source>
        <dbReference type="SAM" id="Phobius"/>
    </source>
</evidence>
<evidence type="ECO:0000256" key="13">
    <source>
        <dbReference type="ARBA" id="ARBA00043078"/>
    </source>
</evidence>
<keyword evidence="16" id="KW-0732">Signal</keyword>
<evidence type="ECO:0000313" key="18">
    <source>
        <dbReference type="Proteomes" id="UP001259832"/>
    </source>
</evidence>
<keyword evidence="15" id="KW-1133">Transmembrane helix</keyword>
<comment type="function">
    <text evidence="11">Glucanases play a role in cell expansion during growth, in cell-cell fusion during mating, and in spore release during sporulation. This enzyme may be involved in beta-glucan degradation. Active on laminarin and lichenan.</text>
</comment>
<feature type="compositionally biased region" description="Low complexity" evidence="14">
    <location>
        <begin position="290"/>
        <end position="431"/>
    </location>
</feature>
<feature type="chain" id="PRO_5042010322" description="glucan endo-1,3-beta-D-glucosidase" evidence="16">
    <location>
        <begin position="22"/>
        <end position="540"/>
    </location>
</feature>
<gene>
    <name evidence="17" type="ORF">P3T76_014323</name>
</gene>
<keyword evidence="4" id="KW-1003">Cell membrane</keyword>
<dbReference type="AlphaFoldDB" id="A0AAD9G127"/>
<evidence type="ECO:0000256" key="7">
    <source>
        <dbReference type="ARBA" id="ARBA00023180"/>
    </source>
</evidence>
<feature type="compositionally biased region" description="Low complexity" evidence="14">
    <location>
        <begin position="443"/>
        <end position="465"/>
    </location>
</feature>
<organism evidence="17 18">
    <name type="scientific">Phytophthora citrophthora</name>
    <dbReference type="NCBI Taxonomy" id="4793"/>
    <lineage>
        <taxon>Eukaryota</taxon>
        <taxon>Sar</taxon>
        <taxon>Stramenopiles</taxon>
        <taxon>Oomycota</taxon>
        <taxon>Peronosporomycetes</taxon>
        <taxon>Peronosporales</taxon>
        <taxon>Peronosporaceae</taxon>
        <taxon>Phytophthora</taxon>
    </lineage>
</organism>
<proteinExistence type="predicted"/>
<evidence type="ECO:0000313" key="17">
    <source>
        <dbReference type="EMBL" id="KAK1930089.1"/>
    </source>
</evidence>
<evidence type="ECO:0000256" key="8">
    <source>
        <dbReference type="ARBA" id="ARBA00023277"/>
    </source>
</evidence>
<accession>A0AAD9G127</accession>
<dbReference type="PANTHER" id="PTHR16631">
    <property type="entry name" value="GLUCAN 1,3-BETA-GLUCOSIDASE"/>
    <property type="match status" value="1"/>
</dbReference>
<evidence type="ECO:0000256" key="14">
    <source>
        <dbReference type="SAM" id="MobiDB-lite"/>
    </source>
</evidence>
<keyword evidence="7" id="KW-0325">Glycoprotein</keyword>
<dbReference type="Proteomes" id="UP001259832">
    <property type="component" value="Unassembled WGS sequence"/>
</dbReference>